<dbReference type="Gene3D" id="1.10.530.10">
    <property type="match status" value="1"/>
</dbReference>
<keyword evidence="4" id="KW-1185">Reference proteome</keyword>
<protein>
    <submittedName>
        <fullName evidence="3">Transglycosylase SLT domain-containing protein</fullName>
    </submittedName>
</protein>
<accession>A0A7K0ETH3</accession>
<evidence type="ECO:0000259" key="2">
    <source>
        <dbReference type="Pfam" id="PF01464"/>
    </source>
</evidence>
<gene>
    <name evidence="3" type="ORF">GJJ30_26345</name>
</gene>
<dbReference type="OrthoDB" id="9815002at2"/>
<evidence type="ECO:0000256" key="1">
    <source>
        <dbReference type="ARBA" id="ARBA00007734"/>
    </source>
</evidence>
<dbReference type="SUPFAM" id="SSF53955">
    <property type="entry name" value="Lysozyme-like"/>
    <property type="match status" value="1"/>
</dbReference>
<organism evidence="3 4">
    <name type="scientific">Larkinella terrae</name>
    <dbReference type="NCBI Taxonomy" id="2025311"/>
    <lineage>
        <taxon>Bacteria</taxon>
        <taxon>Pseudomonadati</taxon>
        <taxon>Bacteroidota</taxon>
        <taxon>Cytophagia</taxon>
        <taxon>Cytophagales</taxon>
        <taxon>Spirosomataceae</taxon>
        <taxon>Larkinella</taxon>
    </lineage>
</organism>
<dbReference type="Pfam" id="PF01464">
    <property type="entry name" value="SLT"/>
    <property type="match status" value="1"/>
</dbReference>
<dbReference type="CDD" id="cd16894">
    <property type="entry name" value="MltD-like"/>
    <property type="match status" value="1"/>
</dbReference>
<evidence type="ECO:0000313" key="3">
    <source>
        <dbReference type="EMBL" id="MRS64846.1"/>
    </source>
</evidence>
<dbReference type="InterPro" id="IPR023346">
    <property type="entry name" value="Lysozyme-like_dom_sf"/>
</dbReference>
<proteinExistence type="inferred from homology"/>
<dbReference type="Proteomes" id="UP000441754">
    <property type="component" value="Unassembled WGS sequence"/>
</dbReference>
<dbReference type="AlphaFoldDB" id="A0A7K0ETH3"/>
<comment type="similarity">
    <text evidence="1">Belongs to the transglycosylase Slt family.</text>
</comment>
<dbReference type="PANTHER" id="PTHR37423">
    <property type="entry name" value="SOLUBLE LYTIC MUREIN TRANSGLYCOSYLASE-RELATED"/>
    <property type="match status" value="1"/>
</dbReference>
<dbReference type="InterPro" id="IPR008258">
    <property type="entry name" value="Transglycosylase_SLT_dom_1"/>
</dbReference>
<reference evidence="3 4" key="1">
    <citation type="journal article" date="2018" name="Antonie Van Leeuwenhoek">
        <title>Larkinella terrae sp. nov., isolated from soil on Jeju Island, South Korea.</title>
        <authorList>
            <person name="Ten L.N."/>
            <person name="Jeon J."/>
            <person name="Park S.J."/>
            <person name="Park S."/>
            <person name="Lee S.Y."/>
            <person name="Kim M.K."/>
            <person name="Jung H.Y."/>
        </authorList>
    </citation>
    <scope>NUCLEOTIDE SEQUENCE [LARGE SCALE GENOMIC DNA]</scope>
    <source>
        <strain evidence="3 4">KCTC 52001</strain>
    </source>
</reference>
<evidence type="ECO:0000313" key="4">
    <source>
        <dbReference type="Proteomes" id="UP000441754"/>
    </source>
</evidence>
<dbReference type="PANTHER" id="PTHR37423:SF2">
    <property type="entry name" value="MEMBRANE-BOUND LYTIC MUREIN TRANSGLYCOSYLASE C"/>
    <property type="match status" value="1"/>
</dbReference>
<name>A0A7K0ETH3_9BACT</name>
<sequence length="418" mass="46645">MLTTKWIGVHQRRIFFLVTLINLLCLAVVTTVSAQRHARKGPARAVSVPKPAGVNFCGEPVPVESGAVAHNLSMALMRNISSQNHLINFRRRAIAQYFPVIEPILKKYRIPDDFKYLAVVESGLKADAVSRKGAMGYWQLMPETADELGLKFNDKVDERKDLLKSTDAACRYLRILYRNLGSWTMVAAAYNGGIGRMQSHMKKQRESNYYFLSMNQETSDYLYKIVAVKEFFQFPGQYLTSNLMASAGNLYERERAEAQARGLIPIDEPEPVGLAIAPKESMELRYETASVDSLLGALSQLKATNAVLFKGEVQAELVKPGKLAVGQTWQFKLTSEVQIGDQKLGKNDVLYAVVDDVDRQTGQLFLRSTKIVSPSEKQPYKLNLICLNTQTGLAGVPLPKADQLKPGGRGWVVDWKVL</sequence>
<dbReference type="EMBL" id="WJXZ01000014">
    <property type="protein sequence ID" value="MRS64846.1"/>
    <property type="molecule type" value="Genomic_DNA"/>
</dbReference>
<comment type="caution">
    <text evidence="3">The sequence shown here is derived from an EMBL/GenBank/DDBJ whole genome shotgun (WGS) entry which is preliminary data.</text>
</comment>
<feature type="domain" description="Transglycosylase SLT" evidence="2">
    <location>
        <begin position="111"/>
        <end position="208"/>
    </location>
</feature>